<feature type="region of interest" description="Disordered" evidence="1">
    <location>
        <begin position="30"/>
        <end position="52"/>
    </location>
</feature>
<reference evidence="2 3" key="1">
    <citation type="journal article" date="2010" name="Plant Cell">
        <title>The Chlorella variabilis NC64A genome reveals adaptation to photosymbiosis, coevolution with viruses, and cryptic sex.</title>
        <authorList>
            <person name="Blanc G."/>
            <person name="Duncan G."/>
            <person name="Agarkova I."/>
            <person name="Borodovsky M."/>
            <person name="Gurnon J."/>
            <person name="Kuo A."/>
            <person name="Lindquist E."/>
            <person name="Lucas S."/>
            <person name="Pangilinan J."/>
            <person name="Polle J."/>
            <person name="Salamov A."/>
            <person name="Terry A."/>
            <person name="Yamada T."/>
            <person name="Dunigan D.D."/>
            <person name="Grigoriev I.V."/>
            <person name="Claverie J.M."/>
            <person name="Van Etten J.L."/>
        </authorList>
    </citation>
    <scope>NUCLEOTIDE SEQUENCE [LARGE SCALE GENOMIC DNA]</scope>
    <source>
        <strain evidence="2 3">NC64A</strain>
    </source>
</reference>
<dbReference type="EMBL" id="GL433849">
    <property type="protein sequence ID" value="EFN54015.1"/>
    <property type="molecule type" value="Genomic_DNA"/>
</dbReference>
<dbReference type="InParanoid" id="E1ZJM3"/>
<feature type="compositionally biased region" description="Low complexity" evidence="1">
    <location>
        <begin position="40"/>
        <end position="49"/>
    </location>
</feature>
<feature type="region of interest" description="Disordered" evidence="1">
    <location>
        <begin position="438"/>
        <end position="489"/>
    </location>
</feature>
<protein>
    <submittedName>
        <fullName evidence="2">Expressed protein</fullName>
    </submittedName>
</protein>
<evidence type="ECO:0000256" key="1">
    <source>
        <dbReference type="SAM" id="MobiDB-lite"/>
    </source>
</evidence>
<dbReference type="GeneID" id="17353396"/>
<feature type="compositionally biased region" description="Basic and acidic residues" evidence="1">
    <location>
        <begin position="479"/>
        <end position="489"/>
    </location>
</feature>
<organism evidence="3">
    <name type="scientific">Chlorella variabilis</name>
    <name type="common">Green alga</name>
    <dbReference type="NCBI Taxonomy" id="554065"/>
    <lineage>
        <taxon>Eukaryota</taxon>
        <taxon>Viridiplantae</taxon>
        <taxon>Chlorophyta</taxon>
        <taxon>core chlorophytes</taxon>
        <taxon>Trebouxiophyceae</taxon>
        <taxon>Chlorellales</taxon>
        <taxon>Chlorellaceae</taxon>
        <taxon>Chlorella clade</taxon>
        <taxon>Chlorella</taxon>
    </lineage>
</organism>
<sequence>MRAAATADSALWRALCTRRWHGTLNTALWPLRPSAPPQQPQQQPQQQQPRADYRAVFASDNGWSAPRLATQRYAGSSWSDELVALHPSTAPDGTTTIVVSSCKELRILEAGPSPEDQVQIRRAANVALRSGRELWSSVAALPATVAGAEGLVAAGGCHGRLALFRLPEAHGSAPSADVMEPASSLVFPGNRRVCIISQLHYLPSQQRVAVLHDSLAALRATPQHSRLSVVDVASWREVAPGMADVLAGYELAAVAPAGPSGSELLASSVRLSDDQAAGWPCQRCYSVTPAALCFHKAAASSAALCVFDLRASQPMVARYSTHHRSLHPHLELTRGHFCLTSHAGVPLAVWDRRQMNGPVYEAPPLPRELDPRLAASGWLPLEHPELHEQPTSQGLHLSATSDLLLGRADNGMCWLWDLSECMGWADGSHAGSWLRNRQQVQRPASSHGGVASAQQAGGAAGEAAPGGADVEMSEGPAGGDHEGHMNEHNFDRGPLPLGCIGAPYEAWCTSEDGEAAPLHWLPCAAAWMAHNRVVALGGLEVEDKQRLFPAHAQGNPYPSNALVVASLSGGE</sequence>
<dbReference type="Proteomes" id="UP000008141">
    <property type="component" value="Unassembled WGS sequence"/>
</dbReference>
<dbReference type="OrthoDB" id="513592at2759"/>
<dbReference type="eggNOG" id="ENOG502SWPG">
    <property type="taxonomic scope" value="Eukaryota"/>
</dbReference>
<dbReference type="RefSeq" id="XP_005846117.1">
    <property type="nucleotide sequence ID" value="XM_005846055.1"/>
</dbReference>
<accession>E1ZJM3</accession>
<feature type="compositionally biased region" description="Low complexity" evidence="1">
    <location>
        <begin position="444"/>
        <end position="468"/>
    </location>
</feature>
<evidence type="ECO:0000313" key="2">
    <source>
        <dbReference type="EMBL" id="EFN54015.1"/>
    </source>
</evidence>
<keyword evidence="3" id="KW-1185">Reference proteome</keyword>
<dbReference type="AlphaFoldDB" id="E1ZJM3"/>
<gene>
    <name evidence="2" type="ORF">CHLNCDRAFT_58368</name>
</gene>
<dbReference type="KEGG" id="cvr:CHLNCDRAFT_58368"/>
<name>E1ZJM3_CHLVA</name>
<proteinExistence type="predicted"/>
<evidence type="ECO:0000313" key="3">
    <source>
        <dbReference type="Proteomes" id="UP000008141"/>
    </source>
</evidence>